<dbReference type="AlphaFoldDB" id="A0A8J7U6M3"/>
<accession>A0A8J7U6M3</accession>
<reference evidence="2" key="1">
    <citation type="submission" date="2021-03" db="EMBL/GenBank/DDBJ databases">
        <authorList>
            <person name="Wang G."/>
        </authorList>
    </citation>
    <scope>NUCLEOTIDE SEQUENCE</scope>
    <source>
        <strain evidence="2">KCTC 12899</strain>
    </source>
</reference>
<dbReference type="Pfam" id="PF13558">
    <property type="entry name" value="SbcC_Walker_B"/>
    <property type="match status" value="1"/>
</dbReference>
<dbReference type="PANTHER" id="PTHR32182:SF0">
    <property type="entry name" value="DNA REPLICATION AND REPAIR PROTEIN RECF"/>
    <property type="match status" value="1"/>
</dbReference>
<feature type="coiled-coil region" evidence="1">
    <location>
        <begin position="305"/>
        <end position="332"/>
    </location>
</feature>
<dbReference type="Pfam" id="PF13555">
    <property type="entry name" value="AAA_29"/>
    <property type="match status" value="1"/>
</dbReference>
<protein>
    <submittedName>
        <fullName evidence="2">AAA family ATPase</fullName>
    </submittedName>
</protein>
<dbReference type="EMBL" id="JAFREP010000045">
    <property type="protein sequence ID" value="MBO1322922.1"/>
    <property type="molecule type" value="Genomic_DNA"/>
</dbReference>
<feature type="coiled-coil region" evidence="1">
    <location>
        <begin position="689"/>
        <end position="791"/>
    </location>
</feature>
<name>A0A8J7U6M3_9BACT</name>
<dbReference type="Proteomes" id="UP000664417">
    <property type="component" value="Unassembled WGS sequence"/>
</dbReference>
<proteinExistence type="predicted"/>
<gene>
    <name evidence="2" type="ORF">J3U88_30940</name>
</gene>
<dbReference type="GO" id="GO:0006302">
    <property type="term" value="P:double-strand break repair"/>
    <property type="evidence" value="ECO:0007669"/>
    <property type="project" value="TreeGrafter"/>
</dbReference>
<dbReference type="RefSeq" id="WP_207862893.1">
    <property type="nucleotide sequence ID" value="NZ_JAFREP010000045.1"/>
</dbReference>
<dbReference type="GO" id="GO:0000731">
    <property type="term" value="P:DNA synthesis involved in DNA repair"/>
    <property type="evidence" value="ECO:0007669"/>
    <property type="project" value="TreeGrafter"/>
</dbReference>
<evidence type="ECO:0000313" key="3">
    <source>
        <dbReference type="Proteomes" id="UP000664417"/>
    </source>
</evidence>
<keyword evidence="3" id="KW-1185">Reference proteome</keyword>
<dbReference type="SUPFAM" id="SSF57997">
    <property type="entry name" value="Tropomyosin"/>
    <property type="match status" value="1"/>
</dbReference>
<dbReference type="Gene3D" id="1.20.5.340">
    <property type="match status" value="1"/>
</dbReference>
<keyword evidence="1" id="KW-0175">Coiled coil</keyword>
<dbReference type="Gene3D" id="3.40.50.300">
    <property type="entry name" value="P-loop containing nucleotide triphosphate hydrolases"/>
    <property type="match status" value="2"/>
</dbReference>
<dbReference type="InterPro" id="IPR027417">
    <property type="entry name" value="P-loop_NTPase"/>
</dbReference>
<dbReference type="SUPFAM" id="SSF52540">
    <property type="entry name" value="P-loop containing nucleoside triphosphate hydrolases"/>
    <property type="match status" value="2"/>
</dbReference>
<evidence type="ECO:0000256" key="1">
    <source>
        <dbReference type="SAM" id="Coils"/>
    </source>
</evidence>
<evidence type="ECO:0000313" key="2">
    <source>
        <dbReference type="EMBL" id="MBO1322922.1"/>
    </source>
</evidence>
<dbReference type="PANTHER" id="PTHR32182">
    <property type="entry name" value="DNA REPLICATION AND REPAIR PROTEIN RECF"/>
    <property type="match status" value="1"/>
</dbReference>
<organism evidence="2 3">
    <name type="scientific">Acanthopleuribacter pedis</name>
    <dbReference type="NCBI Taxonomy" id="442870"/>
    <lineage>
        <taxon>Bacteria</taxon>
        <taxon>Pseudomonadati</taxon>
        <taxon>Acidobacteriota</taxon>
        <taxon>Holophagae</taxon>
        <taxon>Acanthopleuribacterales</taxon>
        <taxon>Acanthopleuribacteraceae</taxon>
        <taxon>Acanthopleuribacter</taxon>
    </lineage>
</organism>
<sequence length="1152" mass="130892">MNTNDALFFHIHRIRLIQFHNIENATISLQRHLFLLGDNGSGKTTILDAVHYVLSGGLMEYNSAAHVAGAKRSGRTTQGIVMRYNAETGPLEKSGRVTYAALEMRNPRGQVMTVAIGMTTSSMEERITQWGLVESKPLEEVPLILEEAGGRRPATQMELKKLLGPKKVMQIGAFRKELANRLFGGEDTYRDVVHLLRMGKSYREMVSRSADYHELFVKLLPEPRSHIFEALITGLRDLEGAHALLDDLKRKTLYLEELKGLRDEIGTRREEIKRYAWLACHYHLNRLAEGLAAAARDLEHNAAIRLQLETELREHSRERGRLETRLDDLKAKDKSGLVAKEKELARRVAALSDKTHDKQHALAVFEKEHQVQLEALAKLHAGLVKTAVQARRDLAAGDLPLQLAEALGVLDQLARCSPDDDLATPSFAALIRESADLRDQTRAQQVLQAERIARLKQEIAAARDHLAHLEALVEFDLPAVAEAKKCLADHMITARPLYELLNWKAMVRKKAAGEIEAFIGPAVLGTLVVDDTDFDSARKVLVASGLSVALSSAALGEEPVPRWILDYFDPADPVPLTILAGEMTAAREPIIERIGERAVVAFRAHQRPLDAPHQPLIGLEARRAAHLAKIRTCKQQIREREAERKSLEKVLARDSALLSRLERFRALLLDARDRLREQTASRDLSRLQVNHQHRLVDQARRDLRELTTELNGEQTRLEEMRRHIQDAGLADLETKINNLNKKIQRLEKTVEAHQKQIGAAEGRTQGLEGRVQTLKQQEREQQERLAIHAAEIQALHPDLDDIAYYVLRTWRGNQFSKLENIESASRKSAEEASVAKGRLAERLKDPTMASFFAFYYNENDNKLSDRRGRSLKETLVAQQQTIVNQEQVINEKTNTLFKEIIHNELVRVLREQVYQLDDMMRHINRLLGQRVFGRNRYRFKNKIVDRCRELVETLHELAVFEEDAQKRLQDFLEDHQQEIVNTEPGEIPDLLDYRNWYRFEMTVTNVQNENGEGVTMDRAVKAVGSGGEQAVPNYLLVLTIAYFLYRSGQGKRVRLTPLIFDEAFYGIDAGRRDQLLAFADDLGLQLMVASPDQDGVKKEIAFSKTLLVMKDRDHDVHLMEFAWENPLANPQMSLLDDNEPDPIVFRSSQSPD</sequence>
<comment type="caution">
    <text evidence="2">The sequence shown here is derived from an EMBL/GenBank/DDBJ whole genome shotgun (WGS) entry which is preliminary data.</text>
</comment>